<evidence type="ECO:0000313" key="2">
    <source>
        <dbReference type="EMBL" id="KAE9002387.1"/>
    </source>
</evidence>
<reference evidence="4 6" key="1">
    <citation type="submission" date="2018-09" db="EMBL/GenBank/DDBJ databases">
        <title>Genomic investigation of the strawberry pathogen Phytophthora fragariae indicates pathogenicity is determined by transcriptional variation in three key races.</title>
        <authorList>
            <person name="Adams T.M."/>
            <person name="Armitage A.D."/>
            <person name="Sobczyk M.K."/>
            <person name="Bates H.J."/>
            <person name="Dunwell J.M."/>
            <person name="Nellist C.F."/>
            <person name="Harrison R.J."/>
        </authorList>
    </citation>
    <scope>NUCLEOTIDE SEQUENCE [LARGE SCALE GENOMIC DNA]</scope>
    <source>
        <strain evidence="2 4">SCRP249</strain>
        <strain evidence="1 6">SCRP324</strain>
        <strain evidence="3 5">SCRP333</strain>
    </source>
</reference>
<evidence type="ECO:0000313" key="6">
    <source>
        <dbReference type="Proteomes" id="UP000435112"/>
    </source>
</evidence>
<evidence type="ECO:0000313" key="5">
    <source>
        <dbReference type="Proteomes" id="UP000434957"/>
    </source>
</evidence>
<dbReference type="Proteomes" id="UP000435112">
    <property type="component" value="Unassembled WGS sequence"/>
</dbReference>
<evidence type="ECO:0000313" key="1">
    <source>
        <dbReference type="EMBL" id="KAE9001432.1"/>
    </source>
</evidence>
<dbReference type="EMBL" id="QXFT01001615">
    <property type="protein sequence ID" value="KAE9314217.1"/>
    <property type="molecule type" value="Genomic_DNA"/>
</dbReference>
<keyword evidence="5" id="KW-1185">Reference proteome</keyword>
<gene>
    <name evidence="2" type="ORF">PR001_g18265</name>
    <name evidence="1" type="ORF">PR002_g17917</name>
    <name evidence="3" type="ORF">PR003_g19307</name>
</gene>
<evidence type="ECO:0000313" key="3">
    <source>
        <dbReference type="EMBL" id="KAE9314217.1"/>
    </source>
</evidence>
<dbReference type="AlphaFoldDB" id="A0A6A3K539"/>
<proteinExistence type="predicted"/>
<evidence type="ECO:0000313" key="4">
    <source>
        <dbReference type="Proteomes" id="UP000429607"/>
    </source>
</evidence>
<accession>A0A6A3K539</accession>
<protein>
    <submittedName>
        <fullName evidence="1">Uncharacterized protein</fullName>
    </submittedName>
</protein>
<dbReference type="EMBL" id="QXFU01001484">
    <property type="protein sequence ID" value="KAE9001432.1"/>
    <property type="molecule type" value="Genomic_DNA"/>
</dbReference>
<dbReference type="EMBL" id="QXFV01001593">
    <property type="protein sequence ID" value="KAE9002387.1"/>
    <property type="molecule type" value="Genomic_DNA"/>
</dbReference>
<sequence length="97" mass="10935">MAVRCAVINGGVKMPKQSLTPIQTHIVVTTYHRFANQGRVMCWTKPGEADRLLYVSIAKDLSSIYGKLPAKILDPNNDIIKWRGKKKNCKPKIREGK</sequence>
<name>A0A6A3K539_9STRA</name>
<dbReference type="Proteomes" id="UP000434957">
    <property type="component" value="Unassembled WGS sequence"/>
</dbReference>
<organism evidence="1 6">
    <name type="scientific">Phytophthora rubi</name>
    <dbReference type="NCBI Taxonomy" id="129364"/>
    <lineage>
        <taxon>Eukaryota</taxon>
        <taxon>Sar</taxon>
        <taxon>Stramenopiles</taxon>
        <taxon>Oomycota</taxon>
        <taxon>Peronosporomycetes</taxon>
        <taxon>Peronosporales</taxon>
        <taxon>Peronosporaceae</taxon>
        <taxon>Phytophthora</taxon>
    </lineage>
</organism>
<comment type="caution">
    <text evidence="1">The sequence shown here is derived from an EMBL/GenBank/DDBJ whole genome shotgun (WGS) entry which is preliminary data.</text>
</comment>
<dbReference type="Proteomes" id="UP000429607">
    <property type="component" value="Unassembled WGS sequence"/>
</dbReference>